<keyword evidence="3 5" id="KW-0732">Signal</keyword>
<evidence type="ECO:0000313" key="8">
    <source>
        <dbReference type="Proteomes" id="UP001549106"/>
    </source>
</evidence>
<sequence length="270" mass="29280">MKNMKKFAALALCAAMTASMMGAVTVSANDSGVESIDDLAGKKIGVQLGTTGDTYVTDEYEGDDAGTKIERFNKANDTVMALKQGKIDCIIIDSLPAEEFVKNNDDLEILEEDFATEEYAIAVKKGNDELTEAINGALKELKEEGILDQINENYIGSDDVKGTCPYESPEDADRSNGTLTMATNATFPPYEYYEGDKIVGIDVEMAQAVCDKLGYELKVEDMEFNAIMNAVASGKADIGVAGMTVTEDRKENANFTDTYTTAKQVIIVRK</sequence>
<dbReference type="PANTHER" id="PTHR35936:SF17">
    <property type="entry name" value="ARGININE-BINDING EXTRACELLULAR PROTEIN ARTP"/>
    <property type="match status" value="1"/>
</dbReference>
<comment type="subcellular location">
    <subcellularLocation>
        <location evidence="1">Cell envelope</location>
    </subcellularLocation>
</comment>
<evidence type="ECO:0000256" key="2">
    <source>
        <dbReference type="ARBA" id="ARBA00010333"/>
    </source>
</evidence>
<organism evidence="7 8">
    <name type="scientific">Blautia caecimuris</name>
    <dbReference type="NCBI Taxonomy" id="1796615"/>
    <lineage>
        <taxon>Bacteria</taxon>
        <taxon>Bacillati</taxon>
        <taxon>Bacillota</taxon>
        <taxon>Clostridia</taxon>
        <taxon>Lachnospirales</taxon>
        <taxon>Lachnospiraceae</taxon>
        <taxon>Blautia</taxon>
    </lineage>
</organism>
<name>A0ABV2M0U2_9FIRM</name>
<dbReference type="InterPro" id="IPR018313">
    <property type="entry name" value="SBP_3_CS"/>
</dbReference>
<protein>
    <submittedName>
        <fullName evidence="7">Polar amino acid transport system substrate-binding protein</fullName>
    </submittedName>
</protein>
<keyword evidence="8" id="KW-1185">Reference proteome</keyword>
<evidence type="ECO:0000256" key="5">
    <source>
        <dbReference type="SAM" id="SignalP"/>
    </source>
</evidence>
<feature type="signal peptide" evidence="5">
    <location>
        <begin position="1"/>
        <end position="28"/>
    </location>
</feature>
<dbReference type="Proteomes" id="UP001549106">
    <property type="component" value="Unassembled WGS sequence"/>
</dbReference>
<dbReference type="Pfam" id="PF09084">
    <property type="entry name" value="NMT1"/>
    <property type="match status" value="1"/>
</dbReference>
<evidence type="ECO:0000313" key="7">
    <source>
        <dbReference type="EMBL" id="MET3750078.1"/>
    </source>
</evidence>
<evidence type="ECO:0000256" key="3">
    <source>
        <dbReference type="ARBA" id="ARBA00022729"/>
    </source>
</evidence>
<dbReference type="SUPFAM" id="SSF53850">
    <property type="entry name" value="Periplasmic binding protein-like II"/>
    <property type="match status" value="2"/>
</dbReference>
<accession>A0ABV2M0U2</accession>
<dbReference type="InterPro" id="IPR001638">
    <property type="entry name" value="Solute-binding_3/MltF_N"/>
</dbReference>
<dbReference type="SMART" id="SM00062">
    <property type="entry name" value="PBPb"/>
    <property type="match status" value="1"/>
</dbReference>
<dbReference type="EMBL" id="JBEPMJ010000007">
    <property type="protein sequence ID" value="MET3750078.1"/>
    <property type="molecule type" value="Genomic_DNA"/>
</dbReference>
<dbReference type="PROSITE" id="PS01039">
    <property type="entry name" value="SBP_BACTERIAL_3"/>
    <property type="match status" value="1"/>
</dbReference>
<feature type="domain" description="Solute-binding protein family 3/N-terminal" evidence="6">
    <location>
        <begin position="1"/>
        <end position="158"/>
    </location>
</feature>
<feature type="chain" id="PRO_5045571273" evidence="5">
    <location>
        <begin position="29"/>
        <end position="270"/>
    </location>
</feature>
<comment type="caution">
    <text evidence="7">The sequence shown here is derived from an EMBL/GenBank/DDBJ whole genome shotgun (WGS) entry which is preliminary data.</text>
</comment>
<dbReference type="Pfam" id="PF00497">
    <property type="entry name" value="SBP_bac_3"/>
    <property type="match status" value="1"/>
</dbReference>
<evidence type="ECO:0000259" key="6">
    <source>
        <dbReference type="SMART" id="SM00062"/>
    </source>
</evidence>
<dbReference type="InterPro" id="IPR015168">
    <property type="entry name" value="SsuA/THI5"/>
</dbReference>
<dbReference type="PANTHER" id="PTHR35936">
    <property type="entry name" value="MEMBRANE-BOUND LYTIC MUREIN TRANSGLYCOSYLASE F"/>
    <property type="match status" value="1"/>
</dbReference>
<gene>
    <name evidence="7" type="ORF">ABID24_001313</name>
</gene>
<comment type="similarity">
    <text evidence="2 4">Belongs to the bacterial solute-binding protein 3 family.</text>
</comment>
<reference evidence="7 8" key="1">
    <citation type="submission" date="2024-06" db="EMBL/GenBank/DDBJ databases">
        <title>Genomic Encyclopedia of Type Strains, Phase IV (KMG-IV): sequencing the most valuable type-strain genomes for metagenomic binning, comparative biology and taxonomic classification.</title>
        <authorList>
            <person name="Goeker M."/>
        </authorList>
    </citation>
    <scope>NUCLEOTIDE SEQUENCE [LARGE SCALE GENOMIC DNA]</scope>
    <source>
        <strain evidence="7 8">DSM 29492</strain>
    </source>
</reference>
<dbReference type="Gene3D" id="3.40.190.10">
    <property type="entry name" value="Periplasmic binding protein-like II"/>
    <property type="match status" value="4"/>
</dbReference>
<dbReference type="RefSeq" id="WP_147598739.1">
    <property type="nucleotide sequence ID" value="NZ_BAABXN010000001.1"/>
</dbReference>
<evidence type="ECO:0000256" key="4">
    <source>
        <dbReference type="RuleBase" id="RU003744"/>
    </source>
</evidence>
<proteinExistence type="inferred from homology"/>
<evidence type="ECO:0000256" key="1">
    <source>
        <dbReference type="ARBA" id="ARBA00004196"/>
    </source>
</evidence>